<dbReference type="Pfam" id="PF04191">
    <property type="entry name" value="PEMT"/>
    <property type="match status" value="1"/>
</dbReference>
<evidence type="ECO:0000313" key="7">
    <source>
        <dbReference type="Proteomes" id="UP000298714"/>
    </source>
</evidence>
<dbReference type="GO" id="GO:0032259">
    <property type="term" value="P:methylation"/>
    <property type="evidence" value="ECO:0007669"/>
    <property type="project" value="UniProtKB-KW"/>
</dbReference>
<evidence type="ECO:0000256" key="1">
    <source>
        <dbReference type="ARBA" id="ARBA00004127"/>
    </source>
</evidence>
<keyword evidence="6" id="KW-0489">Methyltransferase</keyword>
<keyword evidence="6" id="KW-0808">Transferase</keyword>
<feature type="transmembrane region" description="Helical" evidence="5">
    <location>
        <begin position="62"/>
        <end position="88"/>
    </location>
</feature>
<keyword evidence="7" id="KW-1185">Reference proteome</keyword>
<dbReference type="InterPro" id="IPR007318">
    <property type="entry name" value="Phopholipid_MeTrfase"/>
</dbReference>
<accession>A0A4D7C4T9</accession>
<organism evidence="6 7">
    <name type="scientific">Hankyongella ginsenosidimutans</name>
    <dbReference type="NCBI Taxonomy" id="1763828"/>
    <lineage>
        <taxon>Bacteria</taxon>
        <taxon>Pseudomonadati</taxon>
        <taxon>Pseudomonadota</taxon>
        <taxon>Alphaproteobacteria</taxon>
        <taxon>Sphingomonadales</taxon>
        <taxon>Sphingomonadaceae</taxon>
        <taxon>Hankyongella</taxon>
    </lineage>
</organism>
<dbReference type="EMBL" id="CP039704">
    <property type="protein sequence ID" value="QCI80101.1"/>
    <property type="molecule type" value="Genomic_DNA"/>
</dbReference>
<keyword evidence="4 5" id="KW-0472">Membrane</keyword>
<dbReference type="PANTHER" id="PTHR12714">
    <property type="entry name" value="PROTEIN-S ISOPRENYLCYSTEINE O-METHYLTRANSFERASE"/>
    <property type="match status" value="1"/>
</dbReference>
<evidence type="ECO:0000256" key="4">
    <source>
        <dbReference type="ARBA" id="ARBA00023136"/>
    </source>
</evidence>
<dbReference type="AlphaFoldDB" id="A0A4D7C4T9"/>
<protein>
    <submittedName>
        <fullName evidence="6">Isoprenylcysteine carboxylmethyltransferase family protein</fullName>
    </submittedName>
</protein>
<keyword evidence="2 5" id="KW-0812">Transmembrane</keyword>
<keyword evidence="3 5" id="KW-1133">Transmembrane helix</keyword>
<dbReference type="Proteomes" id="UP000298714">
    <property type="component" value="Chromosome"/>
</dbReference>
<proteinExistence type="predicted"/>
<evidence type="ECO:0000256" key="5">
    <source>
        <dbReference type="SAM" id="Phobius"/>
    </source>
</evidence>
<dbReference type="Gene3D" id="1.20.120.1630">
    <property type="match status" value="1"/>
</dbReference>
<name>A0A4D7C4T9_9SPHN</name>
<evidence type="ECO:0000313" key="6">
    <source>
        <dbReference type="EMBL" id="QCI80101.1"/>
    </source>
</evidence>
<comment type="subcellular location">
    <subcellularLocation>
        <location evidence="1">Endomembrane system</location>
        <topology evidence="1">Multi-pass membrane protein</topology>
    </subcellularLocation>
</comment>
<dbReference type="GO" id="GO:0012505">
    <property type="term" value="C:endomembrane system"/>
    <property type="evidence" value="ECO:0007669"/>
    <property type="project" value="UniProtKB-SubCell"/>
</dbReference>
<dbReference type="GO" id="GO:0008168">
    <property type="term" value="F:methyltransferase activity"/>
    <property type="evidence" value="ECO:0007669"/>
    <property type="project" value="UniProtKB-KW"/>
</dbReference>
<reference evidence="7" key="1">
    <citation type="submission" date="2019-04" db="EMBL/GenBank/DDBJ databases">
        <title>Complete genome sequence of Sphingomonas sp. W1-2-3.</title>
        <authorList>
            <person name="Im W.T."/>
        </authorList>
    </citation>
    <scope>NUCLEOTIDE SEQUENCE [LARGE SCALE GENOMIC DNA]</scope>
    <source>
        <strain evidence="7">W1-2-3</strain>
    </source>
</reference>
<dbReference type="RefSeq" id="WP_222872957.1">
    <property type="nucleotide sequence ID" value="NZ_CP039704.1"/>
</dbReference>
<gene>
    <name evidence="6" type="ORF">E6W36_13050</name>
</gene>
<evidence type="ECO:0000256" key="3">
    <source>
        <dbReference type="ARBA" id="ARBA00022989"/>
    </source>
</evidence>
<evidence type="ECO:0000256" key="2">
    <source>
        <dbReference type="ARBA" id="ARBA00022692"/>
    </source>
</evidence>
<dbReference type="PANTHER" id="PTHR12714:SF24">
    <property type="entry name" value="SLR1182 PROTEIN"/>
    <property type="match status" value="1"/>
</dbReference>
<dbReference type="KEGG" id="hgn:E6W36_13050"/>
<sequence>MPALAASLLGGALMLAGSGVIAAGVIRFRRAKTPVEPWKPARALVTEGIYRYTRNPMYLGMALFYSGVAITRASLGAALLLPVVIALIQTRAIQREEMHLLTVFGKDYADYCRRVRRWL</sequence>